<comment type="subcellular location">
    <subcellularLocation>
        <location evidence="1">Membrane</location>
        <topology evidence="1">Single-pass membrane protein</topology>
    </subcellularLocation>
</comment>
<dbReference type="EC" id="1.3.1.72" evidence="2"/>
<protein>
    <recommendedName>
        <fullName evidence="2">Delta(24)-sterol reductase</fullName>
        <ecNumber evidence="2">1.3.1.72</ecNumber>
    </recommendedName>
</protein>
<keyword evidence="3 7" id="KW-0812">Transmembrane</keyword>
<keyword evidence="6 7" id="KW-0472">Membrane</keyword>
<dbReference type="EMBL" id="JBFCZG010000007">
    <property type="protein sequence ID" value="KAL3420058.1"/>
    <property type="molecule type" value="Genomic_DNA"/>
</dbReference>
<evidence type="ECO:0000256" key="1">
    <source>
        <dbReference type="ARBA" id="ARBA00004167"/>
    </source>
</evidence>
<feature type="domain" description="FAD-binding PCMH-type" evidence="8">
    <location>
        <begin position="1"/>
        <end position="167"/>
    </location>
</feature>
<evidence type="ECO:0000256" key="3">
    <source>
        <dbReference type="ARBA" id="ARBA00022692"/>
    </source>
</evidence>
<dbReference type="InterPro" id="IPR016169">
    <property type="entry name" value="FAD-bd_PCMH_sub2"/>
</dbReference>
<evidence type="ECO:0000313" key="9">
    <source>
        <dbReference type="EMBL" id="KAL3420058.1"/>
    </source>
</evidence>
<dbReference type="SUPFAM" id="SSF56176">
    <property type="entry name" value="FAD-binding/transporter-associated domain-like"/>
    <property type="match status" value="1"/>
</dbReference>
<keyword evidence="10" id="KW-1185">Reference proteome</keyword>
<evidence type="ECO:0000259" key="8">
    <source>
        <dbReference type="PROSITE" id="PS51387"/>
    </source>
</evidence>
<dbReference type="Gene3D" id="3.30.465.10">
    <property type="match status" value="1"/>
</dbReference>
<evidence type="ECO:0000256" key="7">
    <source>
        <dbReference type="SAM" id="Phobius"/>
    </source>
</evidence>
<dbReference type="PANTHER" id="PTHR10801">
    <property type="entry name" value="24-DEHYDROCHOLESTEROL REDUCTASE"/>
    <property type="match status" value="1"/>
</dbReference>
<organism evidence="9 10">
    <name type="scientific">Phlyctema vagabunda</name>
    <dbReference type="NCBI Taxonomy" id="108571"/>
    <lineage>
        <taxon>Eukaryota</taxon>
        <taxon>Fungi</taxon>
        <taxon>Dikarya</taxon>
        <taxon>Ascomycota</taxon>
        <taxon>Pezizomycotina</taxon>
        <taxon>Leotiomycetes</taxon>
        <taxon>Helotiales</taxon>
        <taxon>Dermateaceae</taxon>
        <taxon>Phlyctema</taxon>
    </lineage>
</organism>
<dbReference type="Pfam" id="PF01565">
    <property type="entry name" value="FAD_binding_4"/>
    <property type="match status" value="1"/>
</dbReference>
<keyword evidence="5" id="KW-0560">Oxidoreductase</keyword>
<dbReference type="PANTHER" id="PTHR10801:SF0">
    <property type="entry name" value="DELTA(24)-STEROL REDUCTASE"/>
    <property type="match status" value="1"/>
</dbReference>
<proteinExistence type="predicted"/>
<dbReference type="InterPro" id="IPR006094">
    <property type="entry name" value="Oxid_FAD_bind_N"/>
</dbReference>
<dbReference type="InterPro" id="IPR040165">
    <property type="entry name" value="Diminuto-like"/>
</dbReference>
<comment type="caution">
    <text evidence="9">The sequence shown here is derived from an EMBL/GenBank/DDBJ whole genome shotgun (WGS) entry which is preliminary data.</text>
</comment>
<dbReference type="InterPro" id="IPR016166">
    <property type="entry name" value="FAD-bd_PCMH"/>
</dbReference>
<gene>
    <name evidence="9" type="ORF">PVAG01_08557</name>
</gene>
<evidence type="ECO:0000256" key="6">
    <source>
        <dbReference type="ARBA" id="ARBA00023136"/>
    </source>
</evidence>
<dbReference type="Proteomes" id="UP001629113">
    <property type="component" value="Unassembled WGS sequence"/>
</dbReference>
<feature type="transmembrane region" description="Helical" evidence="7">
    <location>
        <begin position="464"/>
        <end position="485"/>
    </location>
</feature>
<keyword evidence="4 7" id="KW-1133">Transmembrane helix</keyword>
<accession>A0ABR4P9R0</accession>
<name>A0ABR4P9R0_9HELO</name>
<reference evidence="9 10" key="1">
    <citation type="submission" date="2024-06" db="EMBL/GenBank/DDBJ databases">
        <title>Complete genome of Phlyctema vagabunda strain 19-DSS-EL-015.</title>
        <authorList>
            <person name="Fiorenzani C."/>
        </authorList>
    </citation>
    <scope>NUCLEOTIDE SEQUENCE [LARGE SCALE GENOMIC DNA]</scope>
    <source>
        <strain evidence="9 10">19-DSS-EL-015</strain>
    </source>
</reference>
<sequence>MDHHDSAVSLISSRISKFYARKEPFRIYHGSTNSTRQSQYHKDQMVDTSSLTHVLKVDTSSKTALVEPNVPMDALVQVTLQHGLVPPVVMEFPGITVGGGFAGTAGESSSFRYGFFDRTINWIEMVLANGEVVRASNTERSDLFFGAASSFGTLGVTTLLEIQLVEASTFVELTYYPVRGMSEAQQRIQEATDHPSVDYLDGIMFSKDHGVICVGHRTSHVRDKVKVKRFTRSTDPWFYLHAKMLAGRYPFPVTEAIPIVDYLFRYDRGGFWVASYAFKYFITPFNRITRWALNDFMYTRVMYHALHKSGLSAKYTIQDVAIPYTKADEFLQYLDTSFKHYPIWLCPLKQSGKSIASTHSLQVEKTKLKTPELMLNFGVWGPGPTDPDEFVAWNRQFEQKVHQLGGQKWLYAHAYYTEDEFNNIYNRERYDALRLKYHAQYLPTVYDKVKVEFEKEKARIKGSWILRLIAFFWSIWPLAGLYGVVHTVIKRDYLMVQRSKRDV</sequence>
<evidence type="ECO:0000256" key="2">
    <source>
        <dbReference type="ARBA" id="ARBA00012405"/>
    </source>
</evidence>
<evidence type="ECO:0000256" key="5">
    <source>
        <dbReference type="ARBA" id="ARBA00023002"/>
    </source>
</evidence>
<dbReference type="InterPro" id="IPR036318">
    <property type="entry name" value="FAD-bd_PCMH-like_sf"/>
</dbReference>
<evidence type="ECO:0000313" key="10">
    <source>
        <dbReference type="Proteomes" id="UP001629113"/>
    </source>
</evidence>
<dbReference type="PROSITE" id="PS51387">
    <property type="entry name" value="FAD_PCMH"/>
    <property type="match status" value="1"/>
</dbReference>
<evidence type="ECO:0000256" key="4">
    <source>
        <dbReference type="ARBA" id="ARBA00022989"/>
    </source>
</evidence>